<evidence type="ECO:0000256" key="2">
    <source>
        <dbReference type="SAM" id="MobiDB-lite"/>
    </source>
</evidence>
<dbReference type="Gene3D" id="3.40.190.150">
    <property type="entry name" value="Bordetella uptake gene, domain 1"/>
    <property type="match status" value="1"/>
</dbReference>
<name>A0A327K0M1_9BRAD</name>
<protein>
    <recommendedName>
        <fullName evidence="5">Tripartite tricarboxylate transporter substrate binding protein</fullName>
    </recommendedName>
</protein>
<sequence length="443" mass="46871">MVDDLGLGAPEGGQAEHRVQHRQRARSVLGSGPESESRMSRHAPPRRLENRAGWRIGRTLVGTPRRINSASGTPRRVRVRLRRQAREQEASRATHLSWGGHMPTHRRARLGASAPLALATPVVTLLAALALVAAGPSRPAAAQAADWPSRTLTVIVPPGPGSASDIMARVVMEQVGRQIGQTVVVENRPGAGGTIGASAVAKAPADGYTILAFGALGTAHALYPKLPYDTFKDFAAVVPFGRQPLVVVANPAKYKTLQELVAAGKARPEGLNFSSAGVGSASHFGAERLRVAGGFKAQHIPFKGAAEAVTDVIAGRSDFSVQLFTTSLPQIRDRQLVALAVSAPERSPVLPEVPTLVEAGLPVEAIYPFYSGLFVPAATPGPIIERLHRETTAALQAPAVKERLATLGVEPMPLSVEAFDRFFREDAEAAIELVKAAGIKQAF</sequence>
<dbReference type="Gene3D" id="3.40.190.10">
    <property type="entry name" value="Periplasmic binding protein-like II"/>
    <property type="match status" value="1"/>
</dbReference>
<evidence type="ECO:0000313" key="3">
    <source>
        <dbReference type="EMBL" id="RAI31404.1"/>
    </source>
</evidence>
<dbReference type="Proteomes" id="UP000248863">
    <property type="component" value="Unassembled WGS sequence"/>
</dbReference>
<evidence type="ECO:0008006" key="5">
    <source>
        <dbReference type="Google" id="ProtNLM"/>
    </source>
</evidence>
<dbReference type="PANTHER" id="PTHR42928:SF5">
    <property type="entry name" value="BLR1237 PROTEIN"/>
    <property type="match status" value="1"/>
</dbReference>
<dbReference type="Pfam" id="PF03401">
    <property type="entry name" value="TctC"/>
    <property type="match status" value="1"/>
</dbReference>
<proteinExistence type="inferred from homology"/>
<organism evidence="3 4">
    <name type="scientific">Rhodoplanes elegans</name>
    <dbReference type="NCBI Taxonomy" id="29408"/>
    <lineage>
        <taxon>Bacteria</taxon>
        <taxon>Pseudomonadati</taxon>
        <taxon>Pseudomonadota</taxon>
        <taxon>Alphaproteobacteria</taxon>
        <taxon>Hyphomicrobiales</taxon>
        <taxon>Nitrobacteraceae</taxon>
        <taxon>Rhodoplanes</taxon>
    </lineage>
</organism>
<comment type="caution">
    <text evidence="3">The sequence shown here is derived from an EMBL/GenBank/DDBJ whole genome shotgun (WGS) entry which is preliminary data.</text>
</comment>
<evidence type="ECO:0000313" key="4">
    <source>
        <dbReference type="Proteomes" id="UP000248863"/>
    </source>
</evidence>
<gene>
    <name evidence="3" type="ORF">CH338_25880</name>
</gene>
<dbReference type="SUPFAM" id="SSF53850">
    <property type="entry name" value="Periplasmic binding protein-like II"/>
    <property type="match status" value="1"/>
</dbReference>
<dbReference type="EMBL" id="NPEU01000505">
    <property type="protein sequence ID" value="RAI31404.1"/>
    <property type="molecule type" value="Genomic_DNA"/>
</dbReference>
<dbReference type="AlphaFoldDB" id="A0A327K0M1"/>
<dbReference type="InterPro" id="IPR005064">
    <property type="entry name" value="BUG"/>
</dbReference>
<dbReference type="PANTHER" id="PTHR42928">
    <property type="entry name" value="TRICARBOXYLATE-BINDING PROTEIN"/>
    <property type="match status" value="1"/>
</dbReference>
<feature type="region of interest" description="Disordered" evidence="2">
    <location>
        <begin position="1"/>
        <end position="50"/>
    </location>
</feature>
<dbReference type="OrthoDB" id="8248534at2"/>
<comment type="similarity">
    <text evidence="1">Belongs to the UPF0065 (bug) family.</text>
</comment>
<accession>A0A327K0M1</accession>
<reference evidence="3 4" key="1">
    <citation type="submission" date="2017-07" db="EMBL/GenBank/DDBJ databases">
        <title>Draft Genome Sequences of Select Purple Nonsulfur Bacteria.</title>
        <authorList>
            <person name="Lasarre B."/>
            <person name="Mckinlay J.B."/>
        </authorList>
    </citation>
    <scope>NUCLEOTIDE SEQUENCE [LARGE SCALE GENOMIC DNA]</scope>
    <source>
        <strain evidence="3 4">DSM 11907</strain>
    </source>
</reference>
<evidence type="ECO:0000256" key="1">
    <source>
        <dbReference type="ARBA" id="ARBA00006987"/>
    </source>
</evidence>
<dbReference type="InterPro" id="IPR042100">
    <property type="entry name" value="Bug_dom1"/>
</dbReference>
<keyword evidence="4" id="KW-1185">Reference proteome</keyword>